<dbReference type="InterPro" id="IPR058093">
    <property type="entry name" value="LA_2272-like"/>
</dbReference>
<accession>A0A420E307</accession>
<organism evidence="1 2">
    <name type="scientific">Tenacibaculum lutimaris</name>
    <dbReference type="NCBI Taxonomy" id="285258"/>
    <lineage>
        <taxon>Bacteria</taxon>
        <taxon>Pseudomonadati</taxon>
        <taxon>Bacteroidota</taxon>
        <taxon>Flavobacteriia</taxon>
        <taxon>Flavobacteriales</taxon>
        <taxon>Flavobacteriaceae</taxon>
        <taxon>Tenacibaculum</taxon>
    </lineage>
</organism>
<keyword evidence="2" id="KW-1185">Reference proteome</keyword>
<comment type="caution">
    <text evidence="1">The sequence shown here is derived from an EMBL/GenBank/DDBJ whole genome shotgun (WGS) entry which is preliminary data.</text>
</comment>
<name>A0A420E307_9FLAO</name>
<evidence type="ECO:0000313" key="1">
    <source>
        <dbReference type="EMBL" id="RKF04472.1"/>
    </source>
</evidence>
<dbReference type="NCBIfam" id="NF047436">
    <property type="entry name" value="LA_2272_repeat"/>
    <property type="match status" value="2"/>
</dbReference>
<dbReference type="AlphaFoldDB" id="A0A420E307"/>
<proteinExistence type="predicted"/>
<sequence>MKNIYLLLLVCCLTTQAQSRKFRAPIWTTHSKNTDIAGVSIGTFPKSIFTDSTLTRTFGVRLEIPGLGILLPLIPKSPLSTSLTEFENKLDSEPSEIVYGINLSSGSTAETQVNGISGAFIGQYFIKMNGIAIAGIGNIIEKQNGMALSILGNDSYVMNGLSGSFIGNHTQTLNGAQIGGFNVSEFTNGIQIGIQNNNNKNQNLTNGAQIGVLNYTEDLQGVQIGLINNTKSLKGIQIGLWNKNEKRSLPIINWNF</sequence>
<dbReference type="Proteomes" id="UP000285780">
    <property type="component" value="Unassembled WGS sequence"/>
</dbReference>
<evidence type="ECO:0000313" key="2">
    <source>
        <dbReference type="Proteomes" id="UP000285780"/>
    </source>
</evidence>
<gene>
    <name evidence="1" type="ORF">C8N26_1143</name>
</gene>
<reference evidence="1 2" key="1">
    <citation type="submission" date="2018-09" db="EMBL/GenBank/DDBJ databases">
        <title>Genomic Encyclopedia of Archaeal and Bacterial Type Strains, Phase II (KMG-II): from individual species to whole genera.</title>
        <authorList>
            <person name="Goeker M."/>
        </authorList>
    </citation>
    <scope>NUCLEOTIDE SEQUENCE [LARGE SCALE GENOMIC DNA]</scope>
    <source>
        <strain evidence="1 2">DSM 16505</strain>
    </source>
</reference>
<dbReference type="EMBL" id="RAQM01000007">
    <property type="protein sequence ID" value="RKF04472.1"/>
    <property type="molecule type" value="Genomic_DNA"/>
</dbReference>
<dbReference type="RefSeq" id="WP_120186408.1">
    <property type="nucleotide sequence ID" value="NZ_RAQM01000007.1"/>
</dbReference>
<protein>
    <submittedName>
        <fullName evidence="1">Uncharacterized protein</fullName>
    </submittedName>
</protein>